<organism evidence="2 3">
    <name type="scientific">Paramecium primaurelia</name>
    <dbReference type="NCBI Taxonomy" id="5886"/>
    <lineage>
        <taxon>Eukaryota</taxon>
        <taxon>Sar</taxon>
        <taxon>Alveolata</taxon>
        <taxon>Ciliophora</taxon>
        <taxon>Intramacronucleata</taxon>
        <taxon>Oligohymenophorea</taxon>
        <taxon>Peniculida</taxon>
        <taxon>Parameciidae</taxon>
        <taxon>Paramecium</taxon>
    </lineage>
</organism>
<comment type="caution">
    <text evidence="2">The sequence shown here is derived from an EMBL/GenBank/DDBJ whole genome shotgun (WGS) entry which is preliminary data.</text>
</comment>
<reference evidence="2" key="1">
    <citation type="submission" date="2021-01" db="EMBL/GenBank/DDBJ databases">
        <authorList>
            <consortium name="Genoscope - CEA"/>
            <person name="William W."/>
        </authorList>
    </citation>
    <scope>NUCLEOTIDE SEQUENCE</scope>
</reference>
<keyword evidence="3" id="KW-1185">Reference proteome</keyword>
<feature type="coiled-coil region" evidence="1">
    <location>
        <begin position="578"/>
        <end position="645"/>
    </location>
</feature>
<evidence type="ECO:0000313" key="3">
    <source>
        <dbReference type="Proteomes" id="UP000688137"/>
    </source>
</evidence>
<gene>
    <name evidence="2" type="ORF">PPRIM_AZ9-3.1.T1160088</name>
</gene>
<evidence type="ECO:0000313" key="2">
    <source>
        <dbReference type="EMBL" id="CAD8101698.1"/>
    </source>
</evidence>
<dbReference type="OMA" id="CNHEIFD"/>
<proteinExistence type="predicted"/>
<evidence type="ECO:0000256" key="1">
    <source>
        <dbReference type="SAM" id="Coils"/>
    </source>
</evidence>
<keyword evidence="1" id="KW-0175">Coiled coil</keyword>
<protein>
    <submittedName>
        <fullName evidence="2">Uncharacterized protein</fullName>
    </submittedName>
</protein>
<dbReference type="AlphaFoldDB" id="A0A8S1PGW3"/>
<accession>A0A8S1PGW3</accession>
<name>A0A8S1PGW3_PARPR</name>
<sequence>MQHQFFTKLQSQINYSNSEKKIRSLPEYQEILSKLQPGGKVLKYQDDQLDVNLTSNFGDKKIRQIKVPVCIEDCNHEIFDLYDIFLYKEQVQCKNCKKKATKKNIKREEFYSKIIYSMSEKCFSCSIIGQLFFHSFSKDIQTKARELLQNTEYKQLFIDVVKSSENPSKRNQIKAILLEEIDKKQRELTQNNNIHINRIVEFPFQCLINCQKIIIPIYLNECKHLDCYEFTSILKLINDNKKLPEIYQRKFVKCFKLNCKTQIHLDINQLKQQLIFPYELASAISKDYPFSMKLVWDFQKSGFEYQKIKIQDFLQNQVLKTTLQNEPTIDYQILILLKKIINKEMSNQLQNKLNFSKYKVNLNQIQFPCRCIYCELQNVKDIEEFILQHINQSKSNSFTCPGCNYIHYNYGSLEKIIYFDRYLYNAQLKKQDHQQFEYNKDDDKFQKFFFLHQQIDFKQVKINYSKNNIYPYSNQFCALSSKKIKQPLTLIFCKEKRTVELKSLKKFLEKNQFSFYNFPNCNCTFCKAKESLEITDFYYDPIYYQILAIPFQDQKLNEHIKTQLTSQYFDNKRVTDEIPQIKKIAQQYNEQINNEQKKEKEEQQFQQQQQLLYQQQQLQQQHQQIQQLQLLVQQYDEQQQQQSLQLQQQQYQLQQFQQQQQNQLFLQQQEQQYQQPSYQYSQPFRADQQSQHHRPLQQNFINNQNNQDSETQSPLIHEGSQSIDTTQRGNQQFIYIDGQLIPLQLYQMRYQQQ</sequence>
<dbReference type="Proteomes" id="UP000688137">
    <property type="component" value="Unassembled WGS sequence"/>
</dbReference>
<dbReference type="EMBL" id="CAJJDM010000119">
    <property type="protein sequence ID" value="CAD8101698.1"/>
    <property type="molecule type" value="Genomic_DNA"/>
</dbReference>